<dbReference type="AlphaFoldDB" id="A0AAV4RI84"/>
<gene>
    <name evidence="1" type="ORF">CDAR_502751</name>
</gene>
<name>A0AAV4RI84_9ARAC</name>
<organism evidence="1 2">
    <name type="scientific">Caerostris darwini</name>
    <dbReference type="NCBI Taxonomy" id="1538125"/>
    <lineage>
        <taxon>Eukaryota</taxon>
        <taxon>Metazoa</taxon>
        <taxon>Ecdysozoa</taxon>
        <taxon>Arthropoda</taxon>
        <taxon>Chelicerata</taxon>
        <taxon>Arachnida</taxon>
        <taxon>Araneae</taxon>
        <taxon>Araneomorphae</taxon>
        <taxon>Entelegynae</taxon>
        <taxon>Araneoidea</taxon>
        <taxon>Araneidae</taxon>
        <taxon>Caerostris</taxon>
    </lineage>
</organism>
<proteinExistence type="predicted"/>
<evidence type="ECO:0000313" key="1">
    <source>
        <dbReference type="EMBL" id="GIY20451.1"/>
    </source>
</evidence>
<comment type="caution">
    <text evidence="1">The sequence shown here is derived from an EMBL/GenBank/DDBJ whole genome shotgun (WGS) entry which is preliminary data.</text>
</comment>
<reference evidence="1 2" key="1">
    <citation type="submission" date="2021-06" db="EMBL/GenBank/DDBJ databases">
        <title>Caerostris darwini draft genome.</title>
        <authorList>
            <person name="Kono N."/>
            <person name="Arakawa K."/>
        </authorList>
    </citation>
    <scope>NUCLEOTIDE SEQUENCE [LARGE SCALE GENOMIC DNA]</scope>
</reference>
<evidence type="ECO:0000313" key="2">
    <source>
        <dbReference type="Proteomes" id="UP001054837"/>
    </source>
</evidence>
<dbReference type="EMBL" id="BPLQ01006171">
    <property type="protein sequence ID" value="GIY20451.1"/>
    <property type="molecule type" value="Genomic_DNA"/>
</dbReference>
<dbReference type="Proteomes" id="UP001054837">
    <property type="component" value="Unassembled WGS sequence"/>
</dbReference>
<sequence>MQDLYDDLLDRLNSDHSTEEMEKLFEVYGSLTTTLRRVDESFSFPAFLANLCTYMAMEISNLPQILEKRLKSFCPICVPILPGIGTGSSRDSLTCTLMQILYDDLLDQLNNDHCTEEMEKLLEVYESVATTLRSMDESFSFPAFLTTFLNLFGLFWNGYRIAFLAKLFEHPFYLICPLIYNLSRHLLLMISASMTNEKAAKAKLIIQCMLRHCHLETRKKMKYEKNIALENNLIIMEDIRF</sequence>
<keyword evidence="2" id="KW-1185">Reference proteome</keyword>
<accession>A0AAV4RI84</accession>
<protein>
    <submittedName>
        <fullName evidence="1">Uncharacterized protein</fullName>
    </submittedName>
</protein>